<dbReference type="EMBL" id="BDQF01000011">
    <property type="protein sequence ID" value="GAW81270.1"/>
    <property type="molecule type" value="Genomic_DNA"/>
</dbReference>
<sequence>MRRVIQGVFYCCLFLSFAEIILGFNFEHVSKKKKYLVLPKSYLDCKYYNVISKKTSYLSVNHAEQYCDEDPFCSYFLYSDTKQEIRLCYDKKILLKKPKYDELWITSIKEKMFEQFAPALVNTQGICSHKVEKFTFHTLREAIKNAKEKMQNFMILNFQTILKNEDDIQGYFCEVIDYFVNRESYVVFDFTKLGNPHESCLWTKKCGARGSIQADDSKYEDNINPGDVVEAHTF</sequence>
<dbReference type="Proteomes" id="UP000195521">
    <property type="component" value="Unassembled WGS sequence"/>
</dbReference>
<keyword evidence="2" id="KW-1185">Reference proteome</keyword>
<dbReference type="OMA" id="VNTQGIC"/>
<evidence type="ECO:0000313" key="1">
    <source>
        <dbReference type="EMBL" id="GAW81270.1"/>
    </source>
</evidence>
<dbReference type="GeneID" id="39747990"/>
<dbReference type="AlphaFoldDB" id="A0A1Y1JG95"/>
<comment type="caution">
    <text evidence="1">The sequence shown here is derived from an EMBL/GenBank/DDBJ whole genome shotgun (WGS) entry which is preliminary data.</text>
</comment>
<name>A0A1Y1JG95_PLAGO</name>
<accession>A0A1Y1JG95</accession>
<evidence type="ECO:0000313" key="2">
    <source>
        <dbReference type="Proteomes" id="UP000195521"/>
    </source>
</evidence>
<reference evidence="2" key="1">
    <citation type="submission" date="2017-04" db="EMBL/GenBank/DDBJ databases">
        <title>Plasmodium gonderi genome.</title>
        <authorList>
            <person name="Arisue N."/>
            <person name="Honma H."/>
            <person name="Kawai S."/>
            <person name="Tougan T."/>
            <person name="Tanabe K."/>
            <person name="Horii T."/>
        </authorList>
    </citation>
    <scope>NUCLEOTIDE SEQUENCE [LARGE SCALE GENOMIC DNA]</scope>
    <source>
        <strain evidence="2">ATCC 30045</strain>
    </source>
</reference>
<organism evidence="1 2">
    <name type="scientific">Plasmodium gonderi</name>
    <dbReference type="NCBI Taxonomy" id="77519"/>
    <lineage>
        <taxon>Eukaryota</taxon>
        <taxon>Sar</taxon>
        <taxon>Alveolata</taxon>
        <taxon>Apicomplexa</taxon>
        <taxon>Aconoidasida</taxon>
        <taxon>Haemosporida</taxon>
        <taxon>Plasmodiidae</taxon>
        <taxon>Plasmodium</taxon>
        <taxon>Plasmodium (Plasmodium)</taxon>
    </lineage>
</organism>
<dbReference type="OrthoDB" id="368411at2759"/>
<proteinExistence type="predicted"/>
<protein>
    <submittedName>
        <fullName evidence="1">Uncharacterized protein</fullName>
    </submittedName>
</protein>
<dbReference type="RefSeq" id="XP_028543859.1">
    <property type="nucleotide sequence ID" value="XM_028688058.1"/>
</dbReference>
<gene>
    <name evidence="1" type="ORF">PGO_100240</name>
</gene>